<keyword evidence="1" id="KW-1133">Transmembrane helix</keyword>
<protein>
    <recommendedName>
        <fullName evidence="2">PelD GGDEF domain-containing protein</fullName>
    </recommendedName>
</protein>
<accession>A0A1Y0D4E9</accession>
<evidence type="ECO:0000313" key="4">
    <source>
        <dbReference type="Proteomes" id="UP000243937"/>
    </source>
</evidence>
<dbReference type="Pfam" id="PF16963">
    <property type="entry name" value="PelD_GGDEF"/>
    <property type="match status" value="1"/>
</dbReference>
<dbReference type="Proteomes" id="UP000243937">
    <property type="component" value="Chromosome"/>
</dbReference>
<organism evidence="3 4">
    <name type="scientific">Oceanisphaera profunda</name>
    <dbReference type="NCBI Taxonomy" id="1416627"/>
    <lineage>
        <taxon>Bacteria</taxon>
        <taxon>Pseudomonadati</taxon>
        <taxon>Pseudomonadota</taxon>
        <taxon>Gammaproteobacteria</taxon>
        <taxon>Aeromonadales</taxon>
        <taxon>Aeromonadaceae</taxon>
        <taxon>Oceanisphaera</taxon>
    </lineage>
</organism>
<name>A0A1Y0D4E9_9GAMM</name>
<feature type="transmembrane region" description="Helical" evidence="1">
    <location>
        <begin position="54"/>
        <end position="76"/>
    </location>
</feature>
<dbReference type="InterPro" id="IPR031583">
    <property type="entry name" value="PelD_GGDEF"/>
</dbReference>
<dbReference type="Gene3D" id="3.30.70.2880">
    <property type="match status" value="1"/>
</dbReference>
<proteinExistence type="predicted"/>
<sequence length="447" mass="49434">MSKLQHLMTSGFKQDGIAWLETLVVSAIALYIWLQSGVPTVAGTTQSFFWPLLGPLLVALRYGFAKGFSCALIILAGLASMMSTQGNLALFPLSIAVGILLVAMLAGEFRDHWQAINNKRFVAHREMSRKLESFTQNYHLLKVSHDKLEQRAAGQAVSLRASISALHDIATLHSSNRLDKLGQPILHLLAEIGGLEIAGVYQIVNGHIDVEPRARLGDDHKLDLNDPMLQDMLEQRTLLSAAKTEAHQTHKSRYQLCIPMLDTQNVLQAVVVVENAKFFQQTLANHALLSLVASHAANLLSDTLVTPLLQPEEGELFLKYLAQAKQSKLQFGVDSQLVVYTASSNHQKKRLDAIVNHRRGADIYWACQSPTGEPSLFVLLPLSSINDAQQYIQRIEQLFGISNSSPAADIGIQGPFSIKNNFEEINNLTYQYGVFDEGLAIHSIHHH</sequence>
<feature type="transmembrane region" description="Helical" evidence="1">
    <location>
        <begin position="16"/>
        <end position="34"/>
    </location>
</feature>
<dbReference type="InterPro" id="IPR029016">
    <property type="entry name" value="GAF-like_dom_sf"/>
</dbReference>
<evidence type="ECO:0000259" key="2">
    <source>
        <dbReference type="Pfam" id="PF16963"/>
    </source>
</evidence>
<evidence type="ECO:0000256" key="1">
    <source>
        <dbReference type="SAM" id="Phobius"/>
    </source>
</evidence>
<dbReference type="RefSeq" id="WP_087035819.1">
    <property type="nucleotide sequence ID" value="NZ_CP021377.1"/>
</dbReference>
<dbReference type="InterPro" id="IPR038367">
    <property type="entry name" value="PelD_GGDEF_sf"/>
</dbReference>
<evidence type="ECO:0000313" key="3">
    <source>
        <dbReference type="EMBL" id="ART82411.1"/>
    </source>
</evidence>
<dbReference type="AlphaFoldDB" id="A0A1Y0D4E9"/>
<dbReference type="SUPFAM" id="SSF55781">
    <property type="entry name" value="GAF domain-like"/>
    <property type="match status" value="1"/>
</dbReference>
<keyword evidence="4" id="KW-1185">Reference proteome</keyword>
<reference evidence="3 4" key="1">
    <citation type="journal article" date="2014" name="Int. J. Syst. Evol. Microbiol.">
        <title>Oceanisphaera profunda sp. nov., a marine bacterium isolated from deep-sea sediment, and emended description of the genus Oceanisphaera.</title>
        <authorList>
            <person name="Xu Z."/>
            <person name="Zhang X.Y."/>
            <person name="Su H.N."/>
            <person name="Yu Z.C."/>
            <person name="Liu C."/>
            <person name="Li H."/>
            <person name="Chen X.L."/>
            <person name="Song X.Y."/>
            <person name="Xie B.B."/>
            <person name="Qin Q.L."/>
            <person name="Zhou B.C."/>
            <person name="Shi M."/>
            <person name="Huang Y."/>
            <person name="Zhang Y.Z."/>
        </authorList>
    </citation>
    <scope>NUCLEOTIDE SEQUENCE [LARGE SCALE GENOMIC DNA]</scope>
    <source>
        <strain evidence="3 4">SM1222</strain>
    </source>
</reference>
<keyword evidence="1" id="KW-0472">Membrane</keyword>
<gene>
    <name evidence="3" type="ORF">CBP31_07050</name>
</gene>
<feature type="transmembrane region" description="Helical" evidence="1">
    <location>
        <begin position="88"/>
        <end position="107"/>
    </location>
</feature>
<dbReference type="Gene3D" id="3.30.450.40">
    <property type="match status" value="1"/>
</dbReference>
<dbReference type="EMBL" id="CP021377">
    <property type="protein sequence ID" value="ART82411.1"/>
    <property type="molecule type" value="Genomic_DNA"/>
</dbReference>
<dbReference type="KEGG" id="opf:CBP31_07050"/>
<feature type="domain" description="PelD GGDEF" evidence="2">
    <location>
        <begin position="317"/>
        <end position="399"/>
    </location>
</feature>
<dbReference type="OrthoDB" id="5442761at2"/>
<keyword evidence="1" id="KW-0812">Transmembrane</keyword>